<dbReference type="InterPro" id="IPR051797">
    <property type="entry name" value="TrmB-like"/>
</dbReference>
<dbReference type="GO" id="GO:0003677">
    <property type="term" value="F:DNA binding"/>
    <property type="evidence" value="ECO:0007669"/>
    <property type="project" value="UniProtKB-KW"/>
</dbReference>
<dbReference type="RefSeq" id="WP_184945865.1">
    <property type="nucleotide sequence ID" value="NZ_JACHJV010000003.1"/>
</dbReference>
<dbReference type="Proteomes" id="UP000540506">
    <property type="component" value="Unassembled WGS sequence"/>
</dbReference>
<dbReference type="PANTHER" id="PTHR34293">
    <property type="entry name" value="HTH-TYPE TRANSCRIPTIONAL REGULATOR TRMBL2"/>
    <property type="match status" value="1"/>
</dbReference>
<keyword evidence="3" id="KW-1185">Reference proteome</keyword>
<dbReference type="InterPro" id="IPR036388">
    <property type="entry name" value="WH-like_DNA-bd_sf"/>
</dbReference>
<dbReference type="PANTHER" id="PTHR34293:SF1">
    <property type="entry name" value="HTH-TYPE TRANSCRIPTIONAL REGULATOR TRMBL2"/>
    <property type="match status" value="1"/>
</dbReference>
<dbReference type="SUPFAM" id="SSF46894">
    <property type="entry name" value="C-terminal effector domain of the bipartite response regulators"/>
    <property type="match status" value="1"/>
</dbReference>
<dbReference type="InterPro" id="IPR000792">
    <property type="entry name" value="Tscrpt_reg_LuxR_C"/>
</dbReference>
<protein>
    <submittedName>
        <fullName evidence="2">DNA-binding CsgD family transcriptional regulator/sugar-specific transcriptional regulator TrmB</fullName>
    </submittedName>
</protein>
<dbReference type="AlphaFoldDB" id="A0A7W7RAL3"/>
<feature type="domain" description="HTH luxR-type" evidence="1">
    <location>
        <begin position="263"/>
        <end position="320"/>
    </location>
</feature>
<dbReference type="Pfam" id="PF00196">
    <property type="entry name" value="GerE"/>
    <property type="match status" value="1"/>
</dbReference>
<reference evidence="2 3" key="1">
    <citation type="submission" date="2020-08" db="EMBL/GenBank/DDBJ databases">
        <title>Sequencing the genomes of 1000 actinobacteria strains.</title>
        <authorList>
            <person name="Klenk H.-P."/>
        </authorList>
    </citation>
    <scope>NUCLEOTIDE SEQUENCE [LARGE SCALE GENOMIC DNA]</scope>
    <source>
        <strain evidence="2 3">DSM 41654</strain>
    </source>
</reference>
<sequence length="326" mass="35480">MLRALGLDAVSEQVYQELLAEPTLDAILLAERLGLSQDQVGASLDTLADLALLRMSREAPQQRRPVSQERARALLLRRQEEELRARLAALEANRIAVATAAERAARERQRIPTGTEQLDGLDEIQSRLESLLQSATTEICSIVPTLMPPEALEAARPLDEDLLRRGITQRTLCHEGVRTNPRALAYGRSMAAVGAQLRTAPALPHRLLVVDRATALVPLDPASPTASAVLVTIPGIVAGLAELFDRIWADAVPLDQAPAPDCATGITAAERELLKILSTGLTDEVAAKRLGVSVRTVKRRMEELMRRLEAGSRFEAGFKACQHGWL</sequence>
<dbReference type="GO" id="GO:0006355">
    <property type="term" value="P:regulation of DNA-templated transcription"/>
    <property type="evidence" value="ECO:0007669"/>
    <property type="project" value="InterPro"/>
</dbReference>
<dbReference type="SMART" id="SM00421">
    <property type="entry name" value="HTH_LUXR"/>
    <property type="match status" value="1"/>
</dbReference>
<evidence type="ECO:0000313" key="2">
    <source>
        <dbReference type="EMBL" id="MBB4928461.1"/>
    </source>
</evidence>
<evidence type="ECO:0000259" key="1">
    <source>
        <dbReference type="SMART" id="SM00421"/>
    </source>
</evidence>
<accession>A0A7W7RAL3</accession>
<comment type="caution">
    <text evidence="2">The sequence shown here is derived from an EMBL/GenBank/DDBJ whole genome shotgun (WGS) entry which is preliminary data.</text>
</comment>
<dbReference type="CDD" id="cd06170">
    <property type="entry name" value="LuxR_C_like"/>
    <property type="match status" value="1"/>
</dbReference>
<proteinExistence type="predicted"/>
<dbReference type="PRINTS" id="PR00038">
    <property type="entry name" value="HTHLUXR"/>
</dbReference>
<evidence type="ECO:0000313" key="3">
    <source>
        <dbReference type="Proteomes" id="UP000540506"/>
    </source>
</evidence>
<dbReference type="InterPro" id="IPR016032">
    <property type="entry name" value="Sig_transdc_resp-reg_C-effctor"/>
</dbReference>
<gene>
    <name evidence="2" type="ORF">FHR34_007558</name>
</gene>
<organism evidence="2 3">
    <name type="scientific">Kitasatospora kifunensis</name>
    <name type="common">Streptomyces kifunensis</name>
    <dbReference type="NCBI Taxonomy" id="58351"/>
    <lineage>
        <taxon>Bacteria</taxon>
        <taxon>Bacillati</taxon>
        <taxon>Actinomycetota</taxon>
        <taxon>Actinomycetes</taxon>
        <taxon>Kitasatosporales</taxon>
        <taxon>Streptomycetaceae</taxon>
        <taxon>Kitasatospora</taxon>
    </lineage>
</organism>
<name>A0A7W7RAL3_KITKI</name>
<keyword evidence="2" id="KW-0238">DNA-binding</keyword>
<dbReference type="EMBL" id="JACHJV010000003">
    <property type="protein sequence ID" value="MBB4928461.1"/>
    <property type="molecule type" value="Genomic_DNA"/>
</dbReference>
<dbReference type="Gene3D" id="1.10.10.10">
    <property type="entry name" value="Winged helix-like DNA-binding domain superfamily/Winged helix DNA-binding domain"/>
    <property type="match status" value="2"/>
</dbReference>